<keyword evidence="4 7" id="KW-0812">Transmembrane</keyword>
<dbReference type="Pfam" id="PF00528">
    <property type="entry name" value="BPD_transp_1"/>
    <property type="match status" value="1"/>
</dbReference>
<evidence type="ECO:0000313" key="10">
    <source>
        <dbReference type="Proteomes" id="UP000287224"/>
    </source>
</evidence>
<dbReference type="PANTHER" id="PTHR30193">
    <property type="entry name" value="ABC TRANSPORTER PERMEASE PROTEIN"/>
    <property type="match status" value="1"/>
</dbReference>
<keyword evidence="2 7" id="KW-0813">Transport</keyword>
<feature type="domain" description="ABC transmembrane type-1" evidence="8">
    <location>
        <begin position="91"/>
        <end position="306"/>
    </location>
</feature>
<dbReference type="InterPro" id="IPR051393">
    <property type="entry name" value="ABC_transporter_permease"/>
</dbReference>
<evidence type="ECO:0000313" key="9">
    <source>
        <dbReference type="EMBL" id="GCE05955.1"/>
    </source>
</evidence>
<feature type="transmembrane region" description="Helical" evidence="7">
    <location>
        <begin position="94"/>
        <end position="116"/>
    </location>
</feature>
<comment type="caution">
    <text evidence="9">The sequence shown here is derived from an EMBL/GenBank/DDBJ whole genome shotgun (WGS) entry which is preliminary data.</text>
</comment>
<dbReference type="CDD" id="cd06261">
    <property type="entry name" value="TM_PBP2"/>
    <property type="match status" value="1"/>
</dbReference>
<keyword evidence="5 7" id="KW-1133">Transmembrane helix</keyword>
<evidence type="ECO:0000256" key="5">
    <source>
        <dbReference type="ARBA" id="ARBA00022989"/>
    </source>
</evidence>
<dbReference type="Proteomes" id="UP000287224">
    <property type="component" value="Unassembled WGS sequence"/>
</dbReference>
<gene>
    <name evidence="9" type="ORF">KDAU_32840</name>
</gene>
<dbReference type="OrthoDB" id="9809173at2"/>
<keyword evidence="6 7" id="KW-0472">Membrane</keyword>
<proteinExistence type="inferred from homology"/>
<feature type="transmembrane region" description="Helical" evidence="7">
    <location>
        <begin position="237"/>
        <end position="258"/>
    </location>
</feature>
<sequence length="316" mass="35744">MAVSFLEDSRVAARVKRPRGQRGREFRRLLPIYLFILPGMALFTFWTLYPLLDAFVMSFFNWVPNPNMPSTFRGVQNYVQALTDPIFWQAFRNVLSYTIVTVAGQIVSGLAVALLLNRKLVARGLFRVIYYLPVVTSWVVVSLIFAYLFSSDNGPVDWFLGDVLHLIPHNQSWLGNTTLALPTLMILGIWKGIGWNMVMFLAGLQSIPTELYEAARVDGANSWILFRVITLPLLRPTITFMVVILTMGGFGSFIPMYVLTSGGPLHSTETLLTYAFTNAFSSFDFGYAAAITYIFAMVVFVLALMQIRLLQRKIEY</sequence>
<comment type="subcellular location">
    <subcellularLocation>
        <location evidence="1 7">Cell membrane</location>
        <topology evidence="1 7">Multi-pass membrane protein</topology>
    </subcellularLocation>
</comment>
<dbReference type="InterPro" id="IPR035906">
    <property type="entry name" value="MetI-like_sf"/>
</dbReference>
<evidence type="ECO:0000256" key="2">
    <source>
        <dbReference type="ARBA" id="ARBA00022448"/>
    </source>
</evidence>
<dbReference type="AlphaFoldDB" id="A0A401ZGF1"/>
<evidence type="ECO:0000256" key="4">
    <source>
        <dbReference type="ARBA" id="ARBA00022692"/>
    </source>
</evidence>
<keyword evidence="10" id="KW-1185">Reference proteome</keyword>
<dbReference type="SUPFAM" id="SSF161098">
    <property type="entry name" value="MetI-like"/>
    <property type="match status" value="1"/>
</dbReference>
<protein>
    <submittedName>
        <fullName evidence="9">Sugar ABC transporter permease</fullName>
    </submittedName>
</protein>
<keyword evidence="3" id="KW-1003">Cell membrane</keyword>
<evidence type="ECO:0000259" key="8">
    <source>
        <dbReference type="PROSITE" id="PS50928"/>
    </source>
</evidence>
<feature type="transmembrane region" description="Helical" evidence="7">
    <location>
        <begin position="170"/>
        <end position="190"/>
    </location>
</feature>
<evidence type="ECO:0000256" key="3">
    <source>
        <dbReference type="ARBA" id="ARBA00022475"/>
    </source>
</evidence>
<comment type="similarity">
    <text evidence="7">Belongs to the binding-protein-dependent transport system permease family.</text>
</comment>
<dbReference type="GO" id="GO:0055085">
    <property type="term" value="P:transmembrane transport"/>
    <property type="evidence" value="ECO:0007669"/>
    <property type="project" value="InterPro"/>
</dbReference>
<evidence type="ECO:0000256" key="6">
    <source>
        <dbReference type="ARBA" id="ARBA00023136"/>
    </source>
</evidence>
<dbReference type="RefSeq" id="WP_126596957.1">
    <property type="nucleotide sequence ID" value="NZ_BIFQ01000001.1"/>
</dbReference>
<feature type="transmembrane region" description="Helical" evidence="7">
    <location>
        <begin position="29"/>
        <end position="49"/>
    </location>
</feature>
<dbReference type="PANTHER" id="PTHR30193:SF37">
    <property type="entry name" value="INNER MEMBRANE ABC TRANSPORTER PERMEASE PROTEIN YCJO"/>
    <property type="match status" value="1"/>
</dbReference>
<evidence type="ECO:0000256" key="1">
    <source>
        <dbReference type="ARBA" id="ARBA00004651"/>
    </source>
</evidence>
<dbReference type="Gene3D" id="1.10.3720.10">
    <property type="entry name" value="MetI-like"/>
    <property type="match status" value="1"/>
</dbReference>
<organism evidence="9 10">
    <name type="scientific">Dictyobacter aurantiacus</name>
    <dbReference type="NCBI Taxonomy" id="1936993"/>
    <lineage>
        <taxon>Bacteria</taxon>
        <taxon>Bacillati</taxon>
        <taxon>Chloroflexota</taxon>
        <taxon>Ktedonobacteria</taxon>
        <taxon>Ktedonobacterales</taxon>
        <taxon>Dictyobacteraceae</taxon>
        <taxon>Dictyobacter</taxon>
    </lineage>
</organism>
<dbReference type="EMBL" id="BIFQ01000001">
    <property type="protein sequence ID" value="GCE05955.1"/>
    <property type="molecule type" value="Genomic_DNA"/>
</dbReference>
<reference evidence="10" key="1">
    <citation type="submission" date="2018-12" db="EMBL/GenBank/DDBJ databases">
        <title>Tengunoibacter tsumagoiensis gen. nov., sp. nov., Dictyobacter kobayashii sp. nov., D. alpinus sp. nov., and D. joshuensis sp. nov. and description of Dictyobacteraceae fam. nov. within the order Ktedonobacterales isolated from Tengu-no-mugimeshi.</title>
        <authorList>
            <person name="Wang C.M."/>
            <person name="Zheng Y."/>
            <person name="Sakai Y."/>
            <person name="Toyoda A."/>
            <person name="Minakuchi Y."/>
            <person name="Abe K."/>
            <person name="Yokota A."/>
            <person name="Yabe S."/>
        </authorList>
    </citation>
    <scope>NUCLEOTIDE SEQUENCE [LARGE SCALE GENOMIC DNA]</scope>
    <source>
        <strain evidence="10">S-27</strain>
    </source>
</reference>
<dbReference type="GO" id="GO:0005886">
    <property type="term" value="C:plasma membrane"/>
    <property type="evidence" value="ECO:0007669"/>
    <property type="project" value="UniProtKB-SubCell"/>
</dbReference>
<name>A0A401ZGF1_9CHLR</name>
<dbReference type="InterPro" id="IPR000515">
    <property type="entry name" value="MetI-like"/>
</dbReference>
<feature type="transmembrane region" description="Helical" evidence="7">
    <location>
        <begin position="128"/>
        <end position="150"/>
    </location>
</feature>
<feature type="transmembrane region" description="Helical" evidence="7">
    <location>
        <begin position="285"/>
        <end position="305"/>
    </location>
</feature>
<accession>A0A401ZGF1</accession>
<dbReference type="PROSITE" id="PS50928">
    <property type="entry name" value="ABC_TM1"/>
    <property type="match status" value="1"/>
</dbReference>
<evidence type="ECO:0000256" key="7">
    <source>
        <dbReference type="RuleBase" id="RU363032"/>
    </source>
</evidence>